<dbReference type="InterPro" id="IPR016868">
    <property type="entry name" value="Phage_B3_Orf5"/>
</dbReference>
<dbReference type="EMBL" id="LFJJ01000002">
    <property type="protein sequence ID" value="KND62278.1"/>
    <property type="molecule type" value="Genomic_DNA"/>
</dbReference>
<feature type="domain" description="DUF2786" evidence="1">
    <location>
        <begin position="7"/>
        <end position="44"/>
    </location>
</feature>
<dbReference type="InterPro" id="IPR055592">
    <property type="entry name" value="DUF7168"/>
</dbReference>
<keyword evidence="4" id="KW-1185">Reference proteome</keyword>
<evidence type="ECO:0000259" key="2">
    <source>
        <dbReference type="Pfam" id="PF23771"/>
    </source>
</evidence>
<proteinExistence type="predicted"/>
<protein>
    <submittedName>
        <fullName evidence="3">Uncharacterized protein</fullName>
    </submittedName>
</protein>
<dbReference type="PATRIC" id="fig|242163.4.peg.2520"/>
<sequence length="232" mass="25633">MTTDKSKVFDKIRKCLALSKSSNEHEAAAALRQAHALMRLHGINEDQVEAASVGDAATSAGAKRRPPLWEAALVGIVGTTFGCAVIFERDWKNGYWRFVGVGQSAEIAAYAFEVLFRQCRKARAEYIAARLKHCASSRKIERADMFCRAWVGTVAQQVSEFADTKRDAAIATYLRLKYPETADSPELNPRDRTPNRKVDRSLYMDFLAGKDAGQSARLHHGVGASSEPLQLS</sequence>
<accession>A0A0L0MIY6</accession>
<dbReference type="Pfam" id="PF10979">
    <property type="entry name" value="DUF2786"/>
    <property type="match status" value="1"/>
</dbReference>
<dbReference type="Proteomes" id="UP000036959">
    <property type="component" value="Unassembled WGS sequence"/>
</dbReference>
<dbReference type="Pfam" id="PF23771">
    <property type="entry name" value="DUF7168"/>
    <property type="match status" value="1"/>
</dbReference>
<dbReference type="PIRSF" id="PIRSF028111">
    <property type="entry name" value="UCP028111"/>
    <property type="match status" value="1"/>
</dbReference>
<name>A0A0L0MIY6_9BURK</name>
<reference evidence="4" key="1">
    <citation type="submission" date="2015-06" db="EMBL/GenBank/DDBJ databases">
        <title>Comparative genomics of Burkholderia leaf nodule symbionts.</title>
        <authorList>
            <person name="Carlier A."/>
            <person name="Eberl L."/>
            <person name="Pinto-Carbo M."/>
        </authorList>
    </citation>
    <scope>NUCLEOTIDE SEQUENCE [LARGE SCALE GENOMIC DNA]</scope>
    <source>
        <strain evidence="4">UZHbot4</strain>
    </source>
</reference>
<evidence type="ECO:0000313" key="3">
    <source>
        <dbReference type="EMBL" id="KND62278.1"/>
    </source>
</evidence>
<evidence type="ECO:0000313" key="4">
    <source>
        <dbReference type="Proteomes" id="UP000036959"/>
    </source>
</evidence>
<organism evidence="3 4">
    <name type="scientific">Candidatus Burkholderia verschuerenii</name>
    <dbReference type="NCBI Taxonomy" id="242163"/>
    <lineage>
        <taxon>Bacteria</taxon>
        <taxon>Pseudomonadati</taxon>
        <taxon>Pseudomonadota</taxon>
        <taxon>Betaproteobacteria</taxon>
        <taxon>Burkholderiales</taxon>
        <taxon>Burkholderiaceae</taxon>
        <taxon>Burkholderia</taxon>
    </lineage>
</organism>
<dbReference type="InterPro" id="IPR024498">
    <property type="entry name" value="DUF2786"/>
</dbReference>
<comment type="caution">
    <text evidence="3">The sequence shown here is derived from an EMBL/GenBank/DDBJ whole genome shotgun (WGS) entry which is preliminary data.</text>
</comment>
<gene>
    <name evidence="3" type="ORF">BVER_01716</name>
</gene>
<evidence type="ECO:0000259" key="1">
    <source>
        <dbReference type="Pfam" id="PF10979"/>
    </source>
</evidence>
<feature type="domain" description="DUF7168" evidence="2">
    <location>
        <begin position="47"/>
        <end position="182"/>
    </location>
</feature>
<dbReference type="OrthoDB" id="7275531at2"/>
<dbReference type="AlphaFoldDB" id="A0A0L0MIY6"/>
<dbReference type="RefSeq" id="WP_050451577.1">
    <property type="nucleotide sequence ID" value="NZ_LFJJ01000002.1"/>
</dbReference>